<dbReference type="InterPro" id="IPR029039">
    <property type="entry name" value="Flavoprotein-like_sf"/>
</dbReference>
<keyword evidence="9" id="KW-0249">Electron transport</keyword>
<gene>
    <name evidence="15" type="ORF">SMD27_18260</name>
</gene>
<comment type="cofactor">
    <cofactor evidence="1">
        <name>FMN</name>
        <dbReference type="ChEBI" id="CHEBI:58210"/>
    </cofactor>
</comment>
<dbReference type="PROSITE" id="PS51384">
    <property type="entry name" value="FAD_FR"/>
    <property type="match status" value="1"/>
</dbReference>
<evidence type="ECO:0000259" key="14">
    <source>
        <dbReference type="PROSITE" id="PS51384"/>
    </source>
</evidence>
<comment type="caution">
    <text evidence="15">The sequence shown here is derived from an EMBL/GenBank/DDBJ whole genome shotgun (WGS) entry which is preliminary data.</text>
</comment>
<dbReference type="InterPro" id="IPR023173">
    <property type="entry name" value="NADPH_Cyt_P450_Rdtase_alpha"/>
</dbReference>
<keyword evidence="6" id="KW-0288">FMN</keyword>
<keyword evidence="11" id="KW-0198">Cysteine biosynthesis</keyword>
<evidence type="ECO:0000313" key="16">
    <source>
        <dbReference type="Proteomes" id="UP001279642"/>
    </source>
</evidence>
<dbReference type="SUPFAM" id="SSF63380">
    <property type="entry name" value="Riboflavin synthase domain-like"/>
    <property type="match status" value="1"/>
</dbReference>
<feature type="domain" description="Flavodoxin-like" evidence="13">
    <location>
        <begin position="91"/>
        <end position="229"/>
    </location>
</feature>
<evidence type="ECO:0000256" key="10">
    <source>
        <dbReference type="ARBA" id="ARBA00023002"/>
    </source>
</evidence>
<dbReference type="Pfam" id="PF00258">
    <property type="entry name" value="Flavodoxin_1"/>
    <property type="match status" value="1"/>
</dbReference>
<evidence type="ECO:0000313" key="15">
    <source>
        <dbReference type="EMBL" id="MDY0884793.1"/>
    </source>
</evidence>
<dbReference type="PRINTS" id="PR00371">
    <property type="entry name" value="FPNCR"/>
</dbReference>
<dbReference type="PIRSF" id="PIRSF000207">
    <property type="entry name" value="SiR-FP_CysJ"/>
    <property type="match status" value="1"/>
</dbReference>
<proteinExistence type="predicted"/>
<dbReference type="InterPro" id="IPR001094">
    <property type="entry name" value="Flavdoxin-like"/>
</dbReference>
<dbReference type="InterPro" id="IPR010199">
    <property type="entry name" value="CysJ"/>
</dbReference>
<evidence type="ECO:0000256" key="6">
    <source>
        <dbReference type="ARBA" id="ARBA00022643"/>
    </source>
</evidence>
<dbReference type="Gene3D" id="3.40.50.80">
    <property type="entry name" value="Nucleotide-binding domain of ferredoxin-NADP reductase (FNR) module"/>
    <property type="match status" value="1"/>
</dbReference>
<dbReference type="InterPro" id="IPR017927">
    <property type="entry name" value="FAD-bd_FR_type"/>
</dbReference>
<dbReference type="InterPro" id="IPR001709">
    <property type="entry name" value="Flavoprot_Pyr_Nucl_cyt_Rdtase"/>
</dbReference>
<evidence type="ECO:0000256" key="4">
    <source>
        <dbReference type="ARBA" id="ARBA00022605"/>
    </source>
</evidence>
<dbReference type="PRINTS" id="PR00369">
    <property type="entry name" value="FLAVODOXIN"/>
</dbReference>
<dbReference type="Gene3D" id="1.20.990.10">
    <property type="entry name" value="NADPH-cytochrome p450 Reductase, Chain A, domain 3"/>
    <property type="match status" value="1"/>
</dbReference>
<evidence type="ECO:0000259" key="13">
    <source>
        <dbReference type="PROSITE" id="PS50902"/>
    </source>
</evidence>
<keyword evidence="7" id="KW-0274">FAD</keyword>
<dbReference type="Gene3D" id="3.40.50.360">
    <property type="match status" value="1"/>
</dbReference>
<dbReference type="SUPFAM" id="SSF52218">
    <property type="entry name" value="Flavoproteins"/>
    <property type="match status" value="1"/>
</dbReference>
<feature type="region of interest" description="Disordered" evidence="12">
    <location>
        <begin position="1"/>
        <end position="21"/>
    </location>
</feature>
<dbReference type="NCBIfam" id="TIGR01931">
    <property type="entry name" value="cysJ"/>
    <property type="match status" value="1"/>
</dbReference>
<dbReference type="SUPFAM" id="SSF52343">
    <property type="entry name" value="Ferredoxin reductase-like, C-terminal NADP-linked domain"/>
    <property type="match status" value="1"/>
</dbReference>
<dbReference type="Proteomes" id="UP001279642">
    <property type="component" value="Unassembled WGS sequence"/>
</dbReference>
<dbReference type="EMBL" id="JAXCLW010000006">
    <property type="protein sequence ID" value="MDY0884793.1"/>
    <property type="molecule type" value="Genomic_DNA"/>
</dbReference>
<dbReference type="InterPro" id="IPR039261">
    <property type="entry name" value="FNR_nucleotide-bd"/>
</dbReference>
<evidence type="ECO:0000256" key="7">
    <source>
        <dbReference type="ARBA" id="ARBA00022827"/>
    </source>
</evidence>
<evidence type="ECO:0000256" key="11">
    <source>
        <dbReference type="ARBA" id="ARBA00023192"/>
    </source>
</evidence>
<protein>
    <submittedName>
        <fullName evidence="15">Assimilatory sulfite reductase (NADPH) flavoprotein subunit</fullName>
        <ecNumber evidence="15">1.8.1.2</ecNumber>
    </submittedName>
</protein>
<keyword evidence="16" id="KW-1185">Reference proteome</keyword>
<dbReference type="InterPro" id="IPR008254">
    <property type="entry name" value="Flavodoxin/NO_synth"/>
</dbReference>
<organism evidence="15 16">
    <name type="scientific">Dongia soli</name>
    <dbReference type="NCBI Taxonomy" id="600628"/>
    <lineage>
        <taxon>Bacteria</taxon>
        <taxon>Pseudomonadati</taxon>
        <taxon>Pseudomonadota</taxon>
        <taxon>Alphaproteobacteria</taxon>
        <taxon>Rhodospirillales</taxon>
        <taxon>Dongiaceae</taxon>
        <taxon>Dongia</taxon>
    </lineage>
</organism>
<dbReference type="PROSITE" id="PS50902">
    <property type="entry name" value="FLAVODOXIN_LIKE"/>
    <property type="match status" value="1"/>
</dbReference>
<keyword evidence="4" id="KW-0028">Amino-acid biosynthesis</keyword>
<dbReference type="PANTHER" id="PTHR19384">
    <property type="entry name" value="NITRIC OXIDE SYNTHASE-RELATED"/>
    <property type="match status" value="1"/>
</dbReference>
<evidence type="ECO:0000256" key="5">
    <source>
        <dbReference type="ARBA" id="ARBA00022630"/>
    </source>
</evidence>
<evidence type="ECO:0000256" key="12">
    <source>
        <dbReference type="SAM" id="MobiDB-lite"/>
    </source>
</evidence>
<evidence type="ECO:0000256" key="3">
    <source>
        <dbReference type="ARBA" id="ARBA00022448"/>
    </source>
</evidence>
<evidence type="ECO:0000256" key="8">
    <source>
        <dbReference type="ARBA" id="ARBA00022857"/>
    </source>
</evidence>
<reference evidence="15 16" key="1">
    <citation type="journal article" date="2016" name="Antonie Van Leeuwenhoek">
        <title>Dongia soli sp. nov., isolated from soil from Dokdo, Korea.</title>
        <authorList>
            <person name="Kim D.U."/>
            <person name="Lee H."/>
            <person name="Kim H."/>
            <person name="Kim S.G."/>
            <person name="Ka J.O."/>
        </authorList>
    </citation>
    <scope>NUCLEOTIDE SEQUENCE [LARGE SCALE GENOMIC DNA]</scope>
    <source>
        <strain evidence="15 16">D78</strain>
    </source>
</reference>
<sequence length="633" mass="68618">MNSVVRPPLKTSGGQGDQYQQGAMPSYALTATQWSRLRDLASSLSPAQALWVSGYLAGIANAADGLAMPVSLAEKPADEFAEAGRAGPRKLTILYGTESGNCQALAQSLAEQTREVGLAPTVTDMADYKPRLLKTEQDLLIITSTYGEGDPPQRAAGFFEFIEGRKAPSLPDLRFAVLALGDSAYEFFCEAGKKLDRRFEELGAERLLDRADCDIDFEEPATAWRKAVVAKLGEQAGGAAKASISPLQHGVATAPASAAARSYDKQHPFQAAVIENIVLSGRGASKEIRHLEVSLSGSDLSYEPGDALGVLANNDPALVDEVMAKLALDGATPVSLKAGETTLAQALTRHVEITTATPRFLDHWAKLSAAAELARLQAVDQTEERNAFLRGHQIIDIIRRFPVPGLDAGEFVSGLRPLQPRLYSIASSLAAAPEEAHLTVSVVRYDLNGDRRSGVASGHLADRAEPEAVLPVYVHANPHFRLPQDDRPIIMIGAGTGVAPYRAFLQEREVLGNGGPSWLVFGDRNFRSDFLYQAEWQRLMKDGVLTRMDVAFSRDRGVKKYVQHRLLEKAADIFAWLEEGANIYVCGDAANMAPDVHQTLATIIETQGNLSPGAAADYLRGLQRDERYQRDVY</sequence>
<keyword evidence="8" id="KW-0521">NADP</keyword>
<dbReference type="GO" id="GO:0004783">
    <property type="term" value="F:sulfite reductase (NADPH) activity"/>
    <property type="evidence" value="ECO:0007669"/>
    <property type="project" value="UniProtKB-EC"/>
</dbReference>
<evidence type="ECO:0000256" key="1">
    <source>
        <dbReference type="ARBA" id="ARBA00001917"/>
    </source>
</evidence>
<dbReference type="EC" id="1.8.1.2" evidence="15"/>
<keyword evidence="3" id="KW-0813">Transport</keyword>
<name>A0ABU5EHA1_9PROT</name>
<dbReference type="PANTHER" id="PTHR19384:SF128">
    <property type="entry name" value="NADPH OXIDOREDUCTASE A"/>
    <property type="match status" value="1"/>
</dbReference>
<dbReference type="CDD" id="cd06199">
    <property type="entry name" value="SiR"/>
    <property type="match status" value="1"/>
</dbReference>
<dbReference type="Pfam" id="PF00175">
    <property type="entry name" value="NAD_binding_1"/>
    <property type="match status" value="1"/>
</dbReference>
<keyword evidence="10 15" id="KW-0560">Oxidoreductase</keyword>
<dbReference type="InterPro" id="IPR017938">
    <property type="entry name" value="Riboflavin_synthase-like_b-brl"/>
</dbReference>
<dbReference type="Gene3D" id="2.40.30.10">
    <property type="entry name" value="Translation factors"/>
    <property type="match status" value="1"/>
</dbReference>
<evidence type="ECO:0000256" key="2">
    <source>
        <dbReference type="ARBA" id="ARBA00001974"/>
    </source>
</evidence>
<feature type="domain" description="FAD-binding FR-type" evidence="14">
    <location>
        <begin position="266"/>
        <end position="483"/>
    </location>
</feature>
<dbReference type="InterPro" id="IPR001433">
    <property type="entry name" value="OxRdtase_FAD/NAD-bd"/>
</dbReference>
<keyword evidence="5" id="KW-0285">Flavoprotein</keyword>
<dbReference type="InterPro" id="IPR003097">
    <property type="entry name" value="CysJ-like_FAD-binding"/>
</dbReference>
<dbReference type="RefSeq" id="WP_320509867.1">
    <property type="nucleotide sequence ID" value="NZ_JAXCLW010000006.1"/>
</dbReference>
<comment type="cofactor">
    <cofactor evidence="2">
        <name>FAD</name>
        <dbReference type="ChEBI" id="CHEBI:57692"/>
    </cofactor>
</comment>
<dbReference type="Pfam" id="PF00667">
    <property type="entry name" value="FAD_binding_1"/>
    <property type="match status" value="1"/>
</dbReference>
<accession>A0ABU5EHA1</accession>
<evidence type="ECO:0000256" key="9">
    <source>
        <dbReference type="ARBA" id="ARBA00022982"/>
    </source>
</evidence>